<evidence type="ECO:0000313" key="3">
    <source>
        <dbReference type="Proteomes" id="UP000663829"/>
    </source>
</evidence>
<organism evidence="1 3">
    <name type="scientific">Didymodactylos carnosus</name>
    <dbReference type="NCBI Taxonomy" id="1234261"/>
    <lineage>
        <taxon>Eukaryota</taxon>
        <taxon>Metazoa</taxon>
        <taxon>Spiralia</taxon>
        <taxon>Gnathifera</taxon>
        <taxon>Rotifera</taxon>
        <taxon>Eurotatoria</taxon>
        <taxon>Bdelloidea</taxon>
        <taxon>Philodinida</taxon>
        <taxon>Philodinidae</taxon>
        <taxon>Didymodactylos</taxon>
    </lineage>
</organism>
<dbReference type="Proteomes" id="UP000663829">
    <property type="component" value="Unassembled WGS sequence"/>
</dbReference>
<name>A0A814Y7V6_9BILA</name>
<reference evidence="1" key="1">
    <citation type="submission" date="2021-02" db="EMBL/GenBank/DDBJ databases">
        <authorList>
            <person name="Nowell W R."/>
        </authorList>
    </citation>
    <scope>NUCLEOTIDE SEQUENCE</scope>
</reference>
<dbReference type="Proteomes" id="UP000681722">
    <property type="component" value="Unassembled WGS sequence"/>
</dbReference>
<dbReference type="EMBL" id="CAJNOQ010009505">
    <property type="protein sequence ID" value="CAF1226633.1"/>
    <property type="molecule type" value="Genomic_DNA"/>
</dbReference>
<dbReference type="AlphaFoldDB" id="A0A814Y7V6"/>
<protein>
    <submittedName>
        <fullName evidence="1">Uncharacterized protein</fullName>
    </submittedName>
</protein>
<evidence type="ECO:0000313" key="1">
    <source>
        <dbReference type="EMBL" id="CAF1226633.1"/>
    </source>
</evidence>
<keyword evidence="3" id="KW-1185">Reference proteome</keyword>
<accession>A0A814Y7V6</accession>
<sequence length="130" mass="15158">MLNQYVSDIILISDLTKNQMQKLTLDLNKIDKHLQFTFEFEVDGKLPFLDVLLTMDKEREKIRTSWYRKPTAAKTLLDFKSDHTSAVKQNIVKNMISKIVLVNGNERNEKNLTVFRTVIIHLQLRAILGI</sequence>
<dbReference type="PANTHER" id="PTHR21301">
    <property type="entry name" value="REVERSE TRANSCRIPTASE"/>
    <property type="match status" value="1"/>
</dbReference>
<comment type="caution">
    <text evidence="1">The sequence shown here is derived from an EMBL/GenBank/DDBJ whole genome shotgun (WGS) entry which is preliminary data.</text>
</comment>
<dbReference type="EMBL" id="CAJOBC010009509">
    <property type="protein sequence ID" value="CAF3989572.1"/>
    <property type="molecule type" value="Genomic_DNA"/>
</dbReference>
<dbReference type="OrthoDB" id="6758782at2759"/>
<proteinExistence type="predicted"/>
<evidence type="ECO:0000313" key="2">
    <source>
        <dbReference type="EMBL" id="CAF3989572.1"/>
    </source>
</evidence>
<gene>
    <name evidence="1" type="ORF">GPM918_LOCUS24961</name>
    <name evidence="2" type="ORF">SRO942_LOCUS24965</name>
</gene>
<dbReference type="PANTHER" id="PTHR21301:SF10">
    <property type="entry name" value="REVERSE TRANSCRIPTASE DOMAIN-CONTAINING PROTEIN"/>
    <property type="match status" value="1"/>
</dbReference>